<gene>
    <name evidence="5" type="ORF">D3877_23270</name>
    <name evidence="6" type="ORF">D3877_25595</name>
</gene>
<dbReference type="EMBL" id="QYUL01000004">
    <property type="protein sequence ID" value="RJF78461.1"/>
    <property type="molecule type" value="Genomic_DNA"/>
</dbReference>
<dbReference type="OrthoDB" id="8954293at2"/>
<dbReference type="SUPFAM" id="SSF51197">
    <property type="entry name" value="Clavaminate synthase-like"/>
    <property type="match status" value="1"/>
</dbReference>
<accession>A0A418VQE9</accession>
<dbReference type="GO" id="GO:0050498">
    <property type="term" value="F:oxidoreductase activity, acting on paired donors, with incorporation or reduction of molecular oxygen, with 2-oxoglutarate as one donor, and the other dehydrogenated"/>
    <property type="evidence" value="ECO:0007669"/>
    <property type="project" value="InterPro"/>
</dbReference>
<dbReference type="Pfam" id="PF08943">
    <property type="entry name" value="CsiD"/>
    <property type="match status" value="1"/>
</dbReference>
<sequence>MSLAMAPVAHDPLTREERRGRMVHIRPTASAVQTFLQRVEAITIDDLKRIPYKRYICAREMLAAFGDDFGDRLRAVLDDYETGCLALHFGELSNQQDCVLIATAVSHLLSKPIPEPSGGYFGITTVVHDDAPSLKILDPYRYFSLHTDGVFADNPVDWLMMMKLEEQNAIGGESRLLHMADFDAFERLCRLDGSNTIFSFGLDEKDRRYEIFSKVSSMERGRSRILDTVGGQRRIKFVDQFILPETIAEATFIEKVHAALEDCEAIVVEPLPVGSMLILNNSVWVHGRAPFKRNPGLQRSLLRQYGYFPHRHPYMR</sequence>
<keyword evidence="1" id="KW-0479">Metal-binding</keyword>
<evidence type="ECO:0000256" key="2">
    <source>
        <dbReference type="ARBA" id="ARBA00022964"/>
    </source>
</evidence>
<evidence type="ECO:0000256" key="4">
    <source>
        <dbReference type="ARBA" id="ARBA00023004"/>
    </source>
</evidence>
<organism evidence="6 7">
    <name type="scientific">Azospirillum cavernae</name>
    <dbReference type="NCBI Taxonomy" id="2320860"/>
    <lineage>
        <taxon>Bacteria</taxon>
        <taxon>Pseudomonadati</taxon>
        <taxon>Pseudomonadota</taxon>
        <taxon>Alphaproteobacteria</taxon>
        <taxon>Rhodospirillales</taxon>
        <taxon>Azospirillaceae</taxon>
        <taxon>Azospirillum</taxon>
    </lineage>
</organism>
<reference evidence="6 7" key="1">
    <citation type="submission" date="2018-09" db="EMBL/GenBank/DDBJ databases">
        <authorList>
            <person name="Zhu H."/>
        </authorList>
    </citation>
    <scope>NUCLEOTIDE SEQUENCE [LARGE SCALE GENOMIC DNA]</scope>
    <source>
        <strain evidence="6 7">K2W22B-5</strain>
    </source>
</reference>
<dbReference type="Proteomes" id="UP000283458">
    <property type="component" value="Unassembled WGS sequence"/>
</dbReference>
<dbReference type="InterPro" id="IPR015038">
    <property type="entry name" value="GlaH"/>
</dbReference>
<dbReference type="EMBL" id="QYUL01000004">
    <property type="protein sequence ID" value="RJF78055.1"/>
    <property type="molecule type" value="Genomic_DNA"/>
</dbReference>
<keyword evidence="3" id="KW-0560">Oxidoreductase</keyword>
<name>A0A418VQE9_9PROT</name>
<evidence type="ECO:0000313" key="5">
    <source>
        <dbReference type="EMBL" id="RJF78055.1"/>
    </source>
</evidence>
<keyword evidence="2" id="KW-0223">Dioxygenase</keyword>
<evidence type="ECO:0000313" key="7">
    <source>
        <dbReference type="Proteomes" id="UP000283458"/>
    </source>
</evidence>
<dbReference type="Gene3D" id="3.60.130.10">
    <property type="entry name" value="Clavaminate synthase-like"/>
    <property type="match status" value="1"/>
</dbReference>
<evidence type="ECO:0000256" key="1">
    <source>
        <dbReference type="ARBA" id="ARBA00022723"/>
    </source>
</evidence>
<keyword evidence="4" id="KW-0408">Iron</keyword>
<protein>
    <recommendedName>
        <fullName evidence="8">TauD/TfdA-like domain-containing protein</fullName>
    </recommendedName>
</protein>
<dbReference type="RefSeq" id="WP_119833197.1">
    <property type="nucleotide sequence ID" value="NZ_QYUL01000004.1"/>
</dbReference>
<dbReference type="AlphaFoldDB" id="A0A418VQE9"/>
<evidence type="ECO:0008006" key="8">
    <source>
        <dbReference type="Google" id="ProtNLM"/>
    </source>
</evidence>
<dbReference type="GO" id="GO:0016706">
    <property type="term" value="F:2-oxoglutarate-dependent dioxygenase activity"/>
    <property type="evidence" value="ECO:0007669"/>
    <property type="project" value="UniProtKB-ARBA"/>
</dbReference>
<keyword evidence="7" id="KW-1185">Reference proteome</keyword>
<comment type="caution">
    <text evidence="6">The sequence shown here is derived from an EMBL/GenBank/DDBJ whole genome shotgun (WGS) entry which is preliminary data.</text>
</comment>
<evidence type="ECO:0000256" key="3">
    <source>
        <dbReference type="ARBA" id="ARBA00023002"/>
    </source>
</evidence>
<proteinExistence type="predicted"/>
<dbReference type="GO" id="GO:0005506">
    <property type="term" value="F:iron ion binding"/>
    <property type="evidence" value="ECO:0007669"/>
    <property type="project" value="InterPro"/>
</dbReference>
<evidence type="ECO:0000313" key="6">
    <source>
        <dbReference type="EMBL" id="RJF78461.1"/>
    </source>
</evidence>
<dbReference type="InterPro" id="IPR042098">
    <property type="entry name" value="TauD-like_sf"/>
</dbReference>